<keyword evidence="5" id="KW-1185">Reference proteome</keyword>
<keyword evidence="2" id="KW-0479">Metal-binding</keyword>
<feature type="domain" description="DDE Tnp4" evidence="3">
    <location>
        <begin position="34"/>
        <end position="97"/>
    </location>
</feature>
<dbReference type="EMBL" id="CP111016">
    <property type="protein sequence ID" value="WAR06073.1"/>
    <property type="molecule type" value="Genomic_DNA"/>
</dbReference>
<evidence type="ECO:0000313" key="5">
    <source>
        <dbReference type="Proteomes" id="UP001164746"/>
    </source>
</evidence>
<name>A0ABY7E7V7_MYAAR</name>
<gene>
    <name evidence="4" type="ORF">MAR_021442</name>
</gene>
<evidence type="ECO:0000256" key="1">
    <source>
        <dbReference type="ARBA" id="ARBA00001968"/>
    </source>
</evidence>
<dbReference type="InterPro" id="IPR026103">
    <property type="entry name" value="HARBI1_animal"/>
</dbReference>
<protein>
    <submittedName>
        <fullName evidence="4">HARB1-like protein</fullName>
    </submittedName>
</protein>
<dbReference type="PRINTS" id="PR02086">
    <property type="entry name" value="PUTNUCHARBI1"/>
</dbReference>
<sequence length="145" mass="16164">MKRFIVWPSGEERNRVRSGFFTSTGFPHVVGCADRTHICIQSPSVDEPAYINRKGYRSLNTQAVCNHEGFFTSVNASWRGSCNDAHVFRTSGLCNSLPRDNIRLSPVKACRIATACAILHNVPVLFNMPEVEEGDIIPNIENNVN</sequence>
<organism evidence="4 5">
    <name type="scientific">Mya arenaria</name>
    <name type="common">Soft-shell clam</name>
    <dbReference type="NCBI Taxonomy" id="6604"/>
    <lineage>
        <taxon>Eukaryota</taxon>
        <taxon>Metazoa</taxon>
        <taxon>Spiralia</taxon>
        <taxon>Lophotrochozoa</taxon>
        <taxon>Mollusca</taxon>
        <taxon>Bivalvia</taxon>
        <taxon>Autobranchia</taxon>
        <taxon>Heteroconchia</taxon>
        <taxon>Euheterodonta</taxon>
        <taxon>Imparidentia</taxon>
        <taxon>Neoheterodontei</taxon>
        <taxon>Myida</taxon>
        <taxon>Myoidea</taxon>
        <taxon>Myidae</taxon>
        <taxon>Mya</taxon>
    </lineage>
</organism>
<dbReference type="Proteomes" id="UP001164746">
    <property type="component" value="Chromosome 5"/>
</dbReference>
<evidence type="ECO:0000256" key="2">
    <source>
        <dbReference type="ARBA" id="ARBA00022723"/>
    </source>
</evidence>
<evidence type="ECO:0000313" key="4">
    <source>
        <dbReference type="EMBL" id="WAR06073.1"/>
    </source>
</evidence>
<dbReference type="Pfam" id="PF13359">
    <property type="entry name" value="DDE_Tnp_4"/>
    <property type="match status" value="1"/>
</dbReference>
<accession>A0ABY7E7V7</accession>
<evidence type="ECO:0000259" key="3">
    <source>
        <dbReference type="Pfam" id="PF13359"/>
    </source>
</evidence>
<reference evidence="4" key="1">
    <citation type="submission" date="2022-11" db="EMBL/GenBank/DDBJ databases">
        <title>Centuries of genome instability and evolution in soft-shell clam transmissible cancer (bioRxiv).</title>
        <authorList>
            <person name="Hart S.F.M."/>
            <person name="Yonemitsu M.A."/>
            <person name="Giersch R.M."/>
            <person name="Beal B.F."/>
            <person name="Arriagada G."/>
            <person name="Davis B.W."/>
            <person name="Ostrander E.A."/>
            <person name="Goff S.P."/>
            <person name="Metzger M.J."/>
        </authorList>
    </citation>
    <scope>NUCLEOTIDE SEQUENCE</scope>
    <source>
        <strain evidence="4">MELC-2E11</strain>
        <tissue evidence="4">Siphon/mantle</tissue>
    </source>
</reference>
<comment type="cofactor">
    <cofactor evidence="1">
        <name>a divalent metal cation</name>
        <dbReference type="ChEBI" id="CHEBI:60240"/>
    </cofactor>
</comment>
<proteinExistence type="predicted"/>
<dbReference type="InterPro" id="IPR027806">
    <property type="entry name" value="HARBI1_dom"/>
</dbReference>